<gene>
    <name evidence="2" type="ORF">RED65_08684</name>
</gene>
<evidence type="ECO:0000259" key="1">
    <source>
        <dbReference type="Pfam" id="PF00990"/>
    </source>
</evidence>
<accession>Q1MXU3</accession>
<dbReference type="EMBL" id="AAQH01000033">
    <property type="protein sequence ID" value="EAT10794.1"/>
    <property type="molecule type" value="Genomic_DNA"/>
</dbReference>
<evidence type="ECO:0000313" key="3">
    <source>
        <dbReference type="Proteomes" id="UP000004263"/>
    </source>
</evidence>
<evidence type="ECO:0000313" key="2">
    <source>
        <dbReference type="EMBL" id="EAT10794.1"/>
    </source>
</evidence>
<dbReference type="AlphaFoldDB" id="Q1MXU3"/>
<dbReference type="Proteomes" id="UP000004263">
    <property type="component" value="Unassembled WGS sequence"/>
</dbReference>
<dbReference type="OrthoDB" id="9812260at2"/>
<dbReference type="Pfam" id="PF00990">
    <property type="entry name" value="GGDEF"/>
    <property type="match status" value="1"/>
</dbReference>
<dbReference type="SUPFAM" id="SSF55073">
    <property type="entry name" value="Nucleotide cyclase"/>
    <property type="match status" value="1"/>
</dbReference>
<reference evidence="2 3" key="1">
    <citation type="submission" date="2006-03" db="EMBL/GenBank/DDBJ databases">
        <authorList>
            <person name="Pinhassi J."/>
            <person name="Pedros-Alio C."/>
            <person name="Ferriera S."/>
            <person name="Johnson J."/>
            <person name="Kravitz S."/>
            <person name="Halpern A."/>
            <person name="Remington K."/>
            <person name="Beeson K."/>
            <person name="Tran B."/>
            <person name="Rogers Y.-H."/>
            <person name="Friedman R."/>
            <person name="Venter J.C."/>
        </authorList>
    </citation>
    <scope>NUCLEOTIDE SEQUENCE [LARGE SCALE GENOMIC DNA]</scope>
    <source>
        <strain evidence="2 3">RED65</strain>
    </source>
</reference>
<dbReference type="InterPro" id="IPR029787">
    <property type="entry name" value="Nucleotide_cyclase"/>
</dbReference>
<dbReference type="InterPro" id="IPR000160">
    <property type="entry name" value="GGDEF_dom"/>
</dbReference>
<proteinExistence type="predicted"/>
<dbReference type="Gene3D" id="3.30.70.270">
    <property type="match status" value="1"/>
</dbReference>
<keyword evidence="3" id="KW-1185">Reference proteome</keyword>
<dbReference type="InterPro" id="IPR043128">
    <property type="entry name" value="Rev_trsase/Diguanyl_cyclase"/>
</dbReference>
<name>Q1MXU3_9GAMM</name>
<dbReference type="STRING" id="207949.RED65_08684"/>
<protein>
    <recommendedName>
        <fullName evidence="1">GGDEF domain-containing protein</fullName>
    </recommendedName>
</protein>
<sequence length="74" mass="8210">MAAVNHLNIEHSDSSIADHVTVSCGVCFTLKPKIEWQAAVKDVIKSADEALYEAKDNGRHQYVIRPFNGPRSET</sequence>
<dbReference type="HOGENOM" id="CLU_2680263_0_0_6"/>
<comment type="caution">
    <text evidence="2">The sequence shown here is derived from an EMBL/GenBank/DDBJ whole genome shotgun (WGS) entry which is preliminary data.</text>
</comment>
<feature type="domain" description="GGDEF" evidence="1">
    <location>
        <begin position="3"/>
        <end position="60"/>
    </location>
</feature>
<organism evidence="2 3">
    <name type="scientific">Bermanella marisrubri</name>
    <dbReference type="NCBI Taxonomy" id="207949"/>
    <lineage>
        <taxon>Bacteria</taxon>
        <taxon>Pseudomonadati</taxon>
        <taxon>Pseudomonadota</taxon>
        <taxon>Gammaproteobacteria</taxon>
        <taxon>Oceanospirillales</taxon>
        <taxon>Oceanospirillaceae</taxon>
        <taxon>Bermanella</taxon>
    </lineage>
</organism>